<dbReference type="OMA" id="LCWDENQ"/>
<dbReference type="HOGENOM" id="CLU_099903_0_0_1"/>
<reference evidence="2" key="2">
    <citation type="journal article" date="2013" name="PLoS Genet.">
        <title>Comparative genome structure, secondary metabolite, and effector coding capacity across Cochliobolus pathogens.</title>
        <authorList>
            <person name="Condon B.J."/>
            <person name="Leng Y."/>
            <person name="Wu D."/>
            <person name="Bushley K.E."/>
            <person name="Ohm R.A."/>
            <person name="Otillar R."/>
            <person name="Martin J."/>
            <person name="Schackwitz W."/>
            <person name="Grimwood J."/>
            <person name="MohdZainudin N."/>
            <person name="Xue C."/>
            <person name="Wang R."/>
            <person name="Manning V.A."/>
            <person name="Dhillon B."/>
            <person name="Tu Z.J."/>
            <person name="Steffenson B.J."/>
            <person name="Salamov A."/>
            <person name="Sun H."/>
            <person name="Lowry S."/>
            <person name="LaButti K."/>
            <person name="Han J."/>
            <person name="Copeland A."/>
            <person name="Lindquist E."/>
            <person name="Barry K."/>
            <person name="Schmutz J."/>
            <person name="Baker S.E."/>
            <person name="Ciuffetti L.M."/>
            <person name="Grigoriev I.V."/>
            <person name="Zhong S."/>
            <person name="Turgeon B.G."/>
        </authorList>
    </citation>
    <scope>NUCLEOTIDE SEQUENCE [LARGE SCALE GENOMIC DNA]</scope>
    <source>
        <strain evidence="2">C5 / ATCC 48332 / race O</strain>
    </source>
</reference>
<sequence>MAATSIRLPTHGLYQEYRCRKHRYPRYYRLKWEHLTIPVKDVKDALTSRLQYSFYGVFASTVCLSLRDAVLIPFNGLCWDENQGVYLDRSLYIIVDTGVVENCTTASCQQPSLYLQLGDEWSTVESFRTSGLQFYSRYGNLLQDRETVFDRVYREQEGLKTLNGERIGEPVVKCVQYVYIH</sequence>
<dbReference type="Proteomes" id="UP000016936">
    <property type="component" value="Unassembled WGS sequence"/>
</dbReference>
<dbReference type="OrthoDB" id="3692884at2759"/>
<organism evidence="1 2">
    <name type="scientific">Cochliobolus heterostrophus (strain C5 / ATCC 48332 / race O)</name>
    <name type="common">Southern corn leaf blight fungus</name>
    <name type="synonym">Bipolaris maydis</name>
    <dbReference type="NCBI Taxonomy" id="701091"/>
    <lineage>
        <taxon>Eukaryota</taxon>
        <taxon>Fungi</taxon>
        <taxon>Dikarya</taxon>
        <taxon>Ascomycota</taxon>
        <taxon>Pezizomycotina</taxon>
        <taxon>Dothideomycetes</taxon>
        <taxon>Pleosporomycetidae</taxon>
        <taxon>Pleosporales</taxon>
        <taxon>Pleosporineae</taxon>
        <taxon>Pleosporaceae</taxon>
        <taxon>Bipolaris</taxon>
    </lineage>
</organism>
<evidence type="ECO:0000313" key="2">
    <source>
        <dbReference type="Proteomes" id="UP000016936"/>
    </source>
</evidence>
<dbReference type="EMBL" id="KB445584">
    <property type="protein sequence ID" value="EMD86703.1"/>
    <property type="molecule type" value="Genomic_DNA"/>
</dbReference>
<name>M2UFB7_COCH5</name>
<gene>
    <name evidence="1" type="ORF">COCHEDRAFT_1115490</name>
</gene>
<dbReference type="AlphaFoldDB" id="M2UFB7"/>
<keyword evidence="2" id="KW-1185">Reference proteome</keyword>
<proteinExistence type="predicted"/>
<evidence type="ECO:0000313" key="1">
    <source>
        <dbReference type="EMBL" id="EMD86703.1"/>
    </source>
</evidence>
<reference evidence="1 2" key="1">
    <citation type="journal article" date="2012" name="PLoS Pathog.">
        <title>Diverse lifestyles and strategies of plant pathogenesis encoded in the genomes of eighteen Dothideomycetes fungi.</title>
        <authorList>
            <person name="Ohm R.A."/>
            <person name="Feau N."/>
            <person name="Henrissat B."/>
            <person name="Schoch C.L."/>
            <person name="Horwitz B.A."/>
            <person name="Barry K.W."/>
            <person name="Condon B.J."/>
            <person name="Copeland A.C."/>
            <person name="Dhillon B."/>
            <person name="Glaser F."/>
            <person name="Hesse C.N."/>
            <person name="Kosti I."/>
            <person name="LaButti K."/>
            <person name="Lindquist E.A."/>
            <person name="Lucas S."/>
            <person name="Salamov A.A."/>
            <person name="Bradshaw R.E."/>
            <person name="Ciuffetti L."/>
            <person name="Hamelin R.C."/>
            <person name="Kema G.H.J."/>
            <person name="Lawrence C."/>
            <person name="Scott J.A."/>
            <person name="Spatafora J.W."/>
            <person name="Turgeon B.G."/>
            <person name="de Wit P.J.G.M."/>
            <person name="Zhong S."/>
            <person name="Goodwin S.B."/>
            <person name="Grigoriev I.V."/>
        </authorList>
    </citation>
    <scope>NUCLEOTIDE SEQUENCE [LARGE SCALE GENOMIC DNA]</scope>
    <source>
        <strain evidence="2">C5 / ATCC 48332 / race O</strain>
    </source>
</reference>
<protein>
    <submittedName>
        <fullName evidence="1">Uncharacterized protein</fullName>
    </submittedName>
</protein>
<accession>M2UFB7</accession>